<dbReference type="SUPFAM" id="SSF51126">
    <property type="entry name" value="Pectin lyase-like"/>
    <property type="match status" value="4"/>
</dbReference>
<dbReference type="PANTHER" id="PTHR11319">
    <property type="entry name" value="G PROTEIN-COUPLED RECEPTOR-RELATED"/>
    <property type="match status" value="1"/>
</dbReference>
<keyword evidence="4" id="KW-1185">Reference proteome</keyword>
<evidence type="ECO:0000256" key="1">
    <source>
        <dbReference type="SAM" id="Phobius"/>
    </source>
</evidence>
<comment type="caution">
    <text evidence="3">The sequence shown here is derived from an EMBL/GenBank/DDBJ whole genome shotgun (WGS) entry which is preliminary data.</text>
</comment>
<name>A0ABR2IQI8_9EUKA</name>
<evidence type="ECO:0000313" key="3">
    <source>
        <dbReference type="EMBL" id="KAK8867208.1"/>
    </source>
</evidence>
<dbReference type="SMART" id="SM00710">
    <property type="entry name" value="PbH1"/>
    <property type="match status" value="18"/>
</dbReference>
<accession>A0ABR2IQI8</accession>
<dbReference type="Gene3D" id="2.160.20.10">
    <property type="entry name" value="Single-stranded right-handed beta-helix, Pectin lyase-like"/>
    <property type="match status" value="1"/>
</dbReference>
<evidence type="ECO:0000256" key="2">
    <source>
        <dbReference type="SAM" id="SignalP"/>
    </source>
</evidence>
<dbReference type="InterPro" id="IPR012334">
    <property type="entry name" value="Pectin_lyas_fold"/>
</dbReference>
<dbReference type="InterPro" id="IPR011050">
    <property type="entry name" value="Pectin_lyase_fold/virulence"/>
</dbReference>
<keyword evidence="1" id="KW-0472">Membrane</keyword>
<proteinExistence type="predicted"/>
<evidence type="ECO:0000313" key="4">
    <source>
        <dbReference type="Proteomes" id="UP001470230"/>
    </source>
</evidence>
<dbReference type="InterPro" id="IPR006626">
    <property type="entry name" value="PbH1"/>
</dbReference>
<organism evidence="3 4">
    <name type="scientific">Tritrichomonas musculus</name>
    <dbReference type="NCBI Taxonomy" id="1915356"/>
    <lineage>
        <taxon>Eukaryota</taxon>
        <taxon>Metamonada</taxon>
        <taxon>Parabasalia</taxon>
        <taxon>Tritrichomonadida</taxon>
        <taxon>Tritrichomonadidae</taxon>
        <taxon>Tritrichomonas</taxon>
    </lineage>
</organism>
<gene>
    <name evidence="3" type="ORF">M9Y10_010185</name>
</gene>
<protein>
    <recommendedName>
        <fullName evidence="5">Right handed beta helix domain-containing protein</fullName>
    </recommendedName>
</protein>
<feature type="transmembrane region" description="Helical" evidence="1">
    <location>
        <begin position="2417"/>
        <end position="2438"/>
    </location>
</feature>
<keyword evidence="1" id="KW-1133">Transmembrane helix</keyword>
<keyword evidence="2" id="KW-0732">Signal</keyword>
<feature type="signal peptide" evidence="2">
    <location>
        <begin position="1"/>
        <end position="15"/>
    </location>
</feature>
<sequence length="2467" mass="276295">MLLTLFLCFAQSIKKLCICNNECSAQCPEETFIYKKSNVHLKSYLLSHFKKEISIEIDLFSTKEGFSFEIDQEFLDSSKINLMTLSDSKPINVILKTKNNKKDKMITIQPGNYFSSSIDNYSDKPSLNSQKSVSNNLNPSDKSYINKQFLHYFNNEILINANSPITQISGNSFTDIESNIDHLIKLEKEVSFYDNSFSFNEKSQKTVSPLFVNYKGKLRISHCTFTNAKFGKKDDGNILTTSQSQIDLVFDSCSFKNCGNSKSQTLIRISNEKSSLKMIDCDVTFDNKESSAKVLDSKSSDVKIDGCKISKSAINSILIRSQSDKGTFEFTNNEISFLNGRFFDINKLATKPLISGNVFHDIEINDKFLISCLHDQKEIEIEKTTFLKIRGALSFCFEKISDASQCKLVFTKCNFCDNQNGPIQFGDQLSIEKSSLLFQACQFKHCNYENGKSGILEINCNNEIDFNSCVFEGNSVGPEGCSIYIAKTHSNLDKNIMIENCNFSIEKGSNGCYIYHDNDRNLQITSCSFLNKIQSPNNDKFAIYSESKEFTFESNIVEFKNPSKNNLVFNLKSSKWIQIENCEFINCINQDQPGFRFDGQTEKSTTNIVDCDFKSTKSTSFLVKITGGVSNINSCYMNHCSLKMEYAGTASIKRCITSNCDSIQVNYAPNDLRIKEEEALIPFEISDNVYENEDIVNGYIIQLTVNSLIYKNNSAVITGQNNYNGMYLNVKGSFTFFDSSFTNFGGSAIIFSDGSNDDLTINVTNCTFDKCQNNIFFKFQSTDYQLSNSVFQDIVFSKESSNANEEEINNLIQFDTNFASINVDSCNFTRCSSESNKKLTSIIFTPRDDNNVKTLNVNNCKFESCKSPNYMYCILTWTRMKNVNINNNEFYECQFSSEECYVIFATATEVNIESNNIKYEDSSKGCNAIRVTTSTEITIKNSQFIRTNSKQCLWLVPNDNGNVFLENCEWHGNIGSETRCFKIQGLRNPASFKNNTFDSLPTGSSIGEISFEQPSELQTIEDTKFINNNGLNENGSGVLLKLENITTLKFVNCEWNDNKPSTGSILAENAYESNLIYEICHFVSNEATTNGGALNILSNKAVTFKDCEFKSNQSPNGKGGAIGLQVKEDLLIDHCIFEGNSAKDDGKCIHIYQSNTNENKVIEIIGCDFIIDSNQGGYIIYDQDVKALQITTCSFTDKTQNQQEIKIKNENKEITVDNCTIEYATIEIQPLGDLKIVNSNFDKSFLITNQENQEHEAIIEGNTFSNANIDTTKYIVQINSAIVTYQKNSIKTENSNSFNGVIFNRKGSFDVINSKFLNVKGNPLTFTDLSNSELILNVTECTFDKCQNNIFFKFQSTDYQLSNSVFQDIVFSKESSNANEEEINNLIQFDTNFASINVDSCNFTRCSSESNKKLTSIIFTPRDDNNVKTLNVNNCKFESCKSPNYMYCILTWTRMKNVNINNNEFYECQFSSEECYVIFATATEVNIESNNIKYEDSSKGCNAIRVTTSTEITIKNSQFIRTNSKQCLWLVPNDNGNVFLENCEWHGNIGSETRCFKIQGLRNPASFKNNTFDSLPTGSSIGEISFEQPSELQTIEDTKFIDNAGNSLYGGGTPLITQNISSLIFINCEWIRNSAVYSQQDSNRGGYSNGNGGAFQFGYSEEFYQMKLEFNGCLFDSNKAESYGGALSISTILPVKILNCEFRNNQAGIKEDNQDPHHGGAIYFDTDFSYNGKPPSRMESATISNCTFNENSANNQGKGNSIYIKGNLETTFTINQNTKFTNTLNTAEIASQSSKLILNEVDFSLTSTNGLSSPIIFDNNKVDIQGKSYQKVKTNTNSIFDFKDQTEVSLNECEFIDCESLKYIISTSSNLFKFENSKIKFSSDLLNAGLNIVSKESVTINLCNFSKCAYKEPIQGTQGGAIHLTTSADKTNCIIDIKNCRFEECHADFGGGIYYETEIPTIQFKLTECQFVGNTADTAGGSVYFKSIQGEVTKCTFINNNGKKGSDFYYDCNVKEASSVPFNKEGLTISGCVFEQEKEHSSLIHIITKENAFFNFNQNNITISNNVTYIFDSDEYTTLLGNWSFSGNRLDAPNISIKTETAVELPVDCGQGFLCDLPFIPSCPPGGRCDIDSSSGDDDENKITFIYINETEFKGFEYITDGGSIHLINCGIDCQNNKFVDCVSKEGSGGGIYIYLDKEIEQLVDIHDCSFTGCGALCGGAICAISAKVENNLSIKKCQFTLNKILTGTSKSQLSGGSAIYVNFPKARIKGCSFIKNTGKGGSVKIVYFEDKEEGSLRKLDTNKYDISLLNCFFEIDSKSSCSLYYDRGESESIPVNVKNCIFTGDLSKDAHHIDGSISSSKINININACKFSLNSKFAINEKLINSFDYKSQEFNYKDKNDTEKIQVAKDHSKTSIATLCCLFAALLVVAVVIAILVKNKINQNENDLIDDADEIMNLNFSEVTQI</sequence>
<dbReference type="PANTHER" id="PTHR11319:SF35">
    <property type="entry name" value="OUTER MEMBRANE PROTEIN PMPC-RELATED"/>
    <property type="match status" value="1"/>
</dbReference>
<reference evidence="3 4" key="1">
    <citation type="submission" date="2024-04" db="EMBL/GenBank/DDBJ databases">
        <title>Tritrichomonas musculus Genome.</title>
        <authorList>
            <person name="Alves-Ferreira E."/>
            <person name="Grigg M."/>
            <person name="Lorenzi H."/>
            <person name="Galac M."/>
        </authorList>
    </citation>
    <scope>NUCLEOTIDE SEQUENCE [LARGE SCALE GENOMIC DNA]</scope>
    <source>
        <strain evidence="3 4">EAF2021</strain>
    </source>
</reference>
<evidence type="ECO:0008006" key="5">
    <source>
        <dbReference type="Google" id="ProtNLM"/>
    </source>
</evidence>
<dbReference type="Proteomes" id="UP001470230">
    <property type="component" value="Unassembled WGS sequence"/>
</dbReference>
<feature type="chain" id="PRO_5046662418" description="Right handed beta helix domain-containing protein" evidence="2">
    <location>
        <begin position="16"/>
        <end position="2467"/>
    </location>
</feature>
<keyword evidence="1" id="KW-0812">Transmembrane</keyword>
<dbReference type="EMBL" id="JAPFFF010000015">
    <property type="protein sequence ID" value="KAK8867208.1"/>
    <property type="molecule type" value="Genomic_DNA"/>
</dbReference>